<evidence type="ECO:0000313" key="2">
    <source>
        <dbReference type="Proteomes" id="UP000027463"/>
    </source>
</evidence>
<keyword evidence="2" id="KW-1185">Reference proteome</keyword>
<sequence length="43" mass="4796">MIDFAFVSTEFLAILVLSRNVSNALECIDAGQGKCRHVNREVK</sequence>
<gene>
    <name evidence="1" type="ORF">SMB34_09865</name>
</gene>
<proteinExistence type="predicted"/>
<name>A0ABR4TJH3_9PROT</name>
<reference evidence="1 2" key="1">
    <citation type="submission" date="2013-07" db="EMBL/GenBank/DDBJ databases">
        <title>Thalassospira permensis NBRC 106175 Genome Sequencing.</title>
        <authorList>
            <person name="Lai Q."/>
            <person name="Shao Z."/>
        </authorList>
    </citation>
    <scope>NUCLEOTIDE SEQUENCE [LARGE SCALE GENOMIC DNA]</scope>
    <source>
        <strain evidence="1 2">NBRC 106175</strain>
    </source>
</reference>
<protein>
    <submittedName>
        <fullName evidence="1">Uncharacterized protein</fullName>
    </submittedName>
</protein>
<organism evidence="1 2">
    <name type="scientific">Thalassospira permensis NBRC 106175</name>
    <dbReference type="NCBI Taxonomy" id="1353532"/>
    <lineage>
        <taxon>Bacteria</taxon>
        <taxon>Pseudomonadati</taxon>
        <taxon>Pseudomonadota</taxon>
        <taxon>Alphaproteobacteria</taxon>
        <taxon>Rhodospirillales</taxon>
        <taxon>Thalassospiraceae</taxon>
        <taxon>Thalassospira</taxon>
    </lineage>
</organism>
<accession>A0ABR4TJH3</accession>
<comment type="caution">
    <text evidence="1">The sequence shown here is derived from an EMBL/GenBank/DDBJ whole genome shotgun (WGS) entry which is preliminary data.</text>
</comment>
<dbReference type="EMBL" id="AUNC01000071">
    <property type="protein sequence ID" value="KEO50640.1"/>
    <property type="molecule type" value="Genomic_DNA"/>
</dbReference>
<evidence type="ECO:0000313" key="1">
    <source>
        <dbReference type="EMBL" id="KEO50640.1"/>
    </source>
</evidence>
<dbReference type="Proteomes" id="UP000027463">
    <property type="component" value="Unassembled WGS sequence"/>
</dbReference>